<comment type="caution">
    <text evidence="2">The sequence shown here is derived from an EMBL/GenBank/DDBJ whole genome shotgun (WGS) entry which is preliminary data.</text>
</comment>
<dbReference type="Gene3D" id="2.60.40.1120">
    <property type="entry name" value="Carboxypeptidase-like, regulatory domain"/>
    <property type="match status" value="1"/>
</dbReference>
<proteinExistence type="predicted"/>
<protein>
    <submittedName>
        <fullName evidence="2">Carboxypeptidase-like regulatory domain-containing protein</fullName>
    </submittedName>
</protein>
<evidence type="ECO:0000313" key="3">
    <source>
        <dbReference type="Proteomes" id="UP001597414"/>
    </source>
</evidence>
<keyword evidence="1" id="KW-0472">Membrane</keyword>
<dbReference type="Gene3D" id="2.60.40.1930">
    <property type="match status" value="1"/>
</dbReference>
<sequence length="932" mass="106739">MFIKAETRVLRSIFLICLLLSICIIGQTQTISGKVIDEKSGEALPFANVFISNTTLGSTTDKNGNYRISGKLPQNLELVVSFMGYYTKYRSIALSGRNNVTVNFELLPKENQLDEVQLKVKRDKKWERDLKRFERVFIALGDDPFIKENTITNPWLLDFDHGKFEGGTKYFSASALEPLKIENSSLGYSIEYHLQEFIETRYGFFYKGLVNFNEMETDQEEQISDWEDKRNYTFHGSLRHFLLALLHRKPQISNYKLFKVIPPPHVHERTNVFHEELGNSIKPITQDSLYVCTLPSGAYMVALPGKIEIHNKKKFWINNYYTKIFNPISWLEAPLGYFVVDENGILPDPSQLVISGNMARQRMARYLPHDFEPTGEGPSGLFEIDSVLLNINKWNSLREKPHITLNKSYYYPGEAVWFNARMMYQNTFFADTLSRTLYVDLYDRFSNKILEETFLINNGNASGLLKLPEDLKGDEYAIRAYTQWMRNYGEEEFTYTPIPVIDKNLRVIKKADNLLFEEDDIEVGLSAEFKRDEWNNQANFEIRLTEGSEKAFIGEFSLSILDADKSQFLETHTSLSQSMDWLNKEGKTIEYNEPVFPIEYGISVQGYFSDKKKKPLAVPITIVLGELEDYGILKSDNTGYFWGTGLNFQGEKDIAIAALNTKRKPYGSINKTQVERPYLSGYFPRLILETEEIRESDNQDFDFFLGDGYFELEEFVLEEKRKETMEDNNYGYGKGDRSIGPEFLESRPELSLDAVISMHMPGGGMGNYNWGLNAGEPLLIIDGARFFPSPDESVFAKLSTFTAAEVENIEVYTFSAPVFGMAGFAGAIVVRTKRGSKMKNEEERIFNAENFQVFNSRGFTPVPNFPIQSDTEKAVKAFTSLYWNPNIKVESDQEPFSVSLSLPSSVKNLQIRIEGITEDGNPFTKVLSVKVD</sequence>
<reference evidence="3" key="1">
    <citation type="journal article" date="2019" name="Int. J. Syst. Evol. Microbiol.">
        <title>The Global Catalogue of Microorganisms (GCM) 10K type strain sequencing project: providing services to taxonomists for standard genome sequencing and annotation.</title>
        <authorList>
            <consortium name="The Broad Institute Genomics Platform"/>
            <consortium name="The Broad Institute Genome Sequencing Center for Infectious Disease"/>
            <person name="Wu L."/>
            <person name="Ma J."/>
        </authorList>
    </citation>
    <scope>NUCLEOTIDE SEQUENCE [LARGE SCALE GENOMIC DNA]</scope>
    <source>
        <strain evidence="3">KCTC 19812</strain>
    </source>
</reference>
<dbReference type="EMBL" id="JBHUIV010000004">
    <property type="protein sequence ID" value="MFD2200255.1"/>
    <property type="molecule type" value="Genomic_DNA"/>
</dbReference>
<dbReference type="InterPro" id="IPR008969">
    <property type="entry name" value="CarboxyPept-like_regulatory"/>
</dbReference>
<dbReference type="Pfam" id="PF13715">
    <property type="entry name" value="CarbopepD_reg_2"/>
    <property type="match status" value="1"/>
</dbReference>
<dbReference type="SUPFAM" id="SSF56935">
    <property type="entry name" value="Porins"/>
    <property type="match status" value="1"/>
</dbReference>
<keyword evidence="1" id="KW-0812">Transmembrane</keyword>
<evidence type="ECO:0000256" key="1">
    <source>
        <dbReference type="SAM" id="Phobius"/>
    </source>
</evidence>
<dbReference type="SUPFAM" id="SSF49464">
    <property type="entry name" value="Carboxypeptidase regulatory domain-like"/>
    <property type="match status" value="1"/>
</dbReference>
<dbReference type="Gene3D" id="2.170.130.10">
    <property type="entry name" value="TonB-dependent receptor, plug domain"/>
    <property type="match status" value="1"/>
</dbReference>
<dbReference type="RefSeq" id="WP_380799870.1">
    <property type="nucleotide sequence ID" value="NZ_JBHUIV010000004.1"/>
</dbReference>
<dbReference type="InterPro" id="IPR037066">
    <property type="entry name" value="Plug_dom_sf"/>
</dbReference>
<dbReference type="Proteomes" id="UP001597414">
    <property type="component" value="Unassembled WGS sequence"/>
</dbReference>
<feature type="transmembrane region" description="Helical" evidence="1">
    <location>
        <begin position="811"/>
        <end position="830"/>
    </location>
</feature>
<keyword evidence="1" id="KW-1133">Transmembrane helix</keyword>
<organism evidence="2 3">
    <name type="scientific">Shivajiella indica</name>
    <dbReference type="NCBI Taxonomy" id="872115"/>
    <lineage>
        <taxon>Bacteria</taxon>
        <taxon>Pseudomonadati</taxon>
        <taxon>Bacteroidota</taxon>
        <taxon>Cytophagia</taxon>
        <taxon>Cytophagales</taxon>
        <taxon>Cyclobacteriaceae</taxon>
        <taxon>Shivajiella</taxon>
    </lineage>
</organism>
<name>A0ABW5B6J0_9BACT</name>
<evidence type="ECO:0000313" key="2">
    <source>
        <dbReference type="EMBL" id="MFD2200255.1"/>
    </source>
</evidence>
<gene>
    <name evidence="2" type="ORF">ACFSKV_01670</name>
</gene>
<accession>A0ABW5B6J0</accession>
<keyword evidence="3" id="KW-1185">Reference proteome</keyword>